<name>A0A5C5V5Z3_9BACT</name>
<evidence type="ECO:0000256" key="1">
    <source>
        <dbReference type="SAM" id="Phobius"/>
    </source>
</evidence>
<keyword evidence="1" id="KW-1133">Transmembrane helix</keyword>
<reference evidence="2 3" key="1">
    <citation type="submission" date="2019-02" db="EMBL/GenBank/DDBJ databases">
        <title>Deep-cultivation of Planctomycetes and their phenomic and genomic characterization uncovers novel biology.</title>
        <authorList>
            <person name="Wiegand S."/>
            <person name="Jogler M."/>
            <person name="Boedeker C."/>
            <person name="Pinto D."/>
            <person name="Vollmers J."/>
            <person name="Rivas-Marin E."/>
            <person name="Kohn T."/>
            <person name="Peeters S.H."/>
            <person name="Heuer A."/>
            <person name="Rast P."/>
            <person name="Oberbeckmann S."/>
            <person name="Bunk B."/>
            <person name="Jeske O."/>
            <person name="Meyerdierks A."/>
            <person name="Storesund J.E."/>
            <person name="Kallscheuer N."/>
            <person name="Luecker S."/>
            <person name="Lage O.M."/>
            <person name="Pohl T."/>
            <person name="Merkel B.J."/>
            <person name="Hornburger P."/>
            <person name="Mueller R.-W."/>
            <person name="Bruemmer F."/>
            <person name="Labrenz M."/>
            <person name="Spormann A.M."/>
            <person name="Op Den Camp H."/>
            <person name="Overmann J."/>
            <person name="Amann R."/>
            <person name="Jetten M.S.M."/>
            <person name="Mascher T."/>
            <person name="Medema M.H."/>
            <person name="Devos D.P."/>
            <person name="Kaster A.-K."/>
            <person name="Ovreas L."/>
            <person name="Rohde M."/>
            <person name="Galperin M.Y."/>
            <person name="Jogler C."/>
        </authorList>
    </citation>
    <scope>NUCLEOTIDE SEQUENCE [LARGE SCALE GENOMIC DNA]</scope>
    <source>
        <strain evidence="2 3">Enr8</strain>
    </source>
</reference>
<keyword evidence="3" id="KW-1185">Reference proteome</keyword>
<dbReference type="AlphaFoldDB" id="A0A5C5V5Z3"/>
<keyword evidence="1" id="KW-0472">Membrane</keyword>
<protein>
    <submittedName>
        <fullName evidence="2">Uncharacterized protein</fullName>
    </submittedName>
</protein>
<dbReference type="RefSeq" id="WP_146432800.1">
    <property type="nucleotide sequence ID" value="NZ_SJPF01000003.1"/>
</dbReference>
<comment type="caution">
    <text evidence="2">The sequence shown here is derived from an EMBL/GenBank/DDBJ whole genome shotgun (WGS) entry which is preliminary data.</text>
</comment>
<sequence length="117" mass="12607">MLAILLGVLFFSIGFRAFTKAGLPLAPGLQLKGIGAKILGLCCCLLGCVIVGFVFYANLMMAQTSTQLIEDCRTAKRATAQLGFHANFIENARRDRLSRSIVTTFLLPSPSIAENPT</sequence>
<dbReference type="Proteomes" id="UP000318878">
    <property type="component" value="Unassembled WGS sequence"/>
</dbReference>
<feature type="transmembrane region" description="Helical" evidence="1">
    <location>
        <begin position="33"/>
        <end position="57"/>
    </location>
</feature>
<accession>A0A5C5V5Z3</accession>
<dbReference type="EMBL" id="SJPF01000003">
    <property type="protein sequence ID" value="TWT33172.1"/>
    <property type="molecule type" value="Genomic_DNA"/>
</dbReference>
<evidence type="ECO:0000313" key="2">
    <source>
        <dbReference type="EMBL" id="TWT33172.1"/>
    </source>
</evidence>
<evidence type="ECO:0000313" key="3">
    <source>
        <dbReference type="Proteomes" id="UP000318878"/>
    </source>
</evidence>
<organism evidence="2 3">
    <name type="scientific">Blastopirellula retiformator</name>
    <dbReference type="NCBI Taxonomy" id="2527970"/>
    <lineage>
        <taxon>Bacteria</taxon>
        <taxon>Pseudomonadati</taxon>
        <taxon>Planctomycetota</taxon>
        <taxon>Planctomycetia</taxon>
        <taxon>Pirellulales</taxon>
        <taxon>Pirellulaceae</taxon>
        <taxon>Blastopirellula</taxon>
    </lineage>
</organism>
<gene>
    <name evidence="2" type="ORF">Enr8_29970</name>
</gene>
<keyword evidence="1" id="KW-0812">Transmembrane</keyword>
<proteinExistence type="predicted"/>